<dbReference type="Proteomes" id="UP000746595">
    <property type="component" value="Unassembled WGS sequence"/>
</dbReference>
<name>A0ABX1G514_9MICC</name>
<dbReference type="RefSeq" id="WP_168151934.1">
    <property type="nucleotide sequence ID" value="NZ_JAAWVT010000004.1"/>
</dbReference>
<protein>
    <submittedName>
        <fullName evidence="1">Uncharacterized protein</fullName>
    </submittedName>
</protein>
<comment type="caution">
    <text evidence="1">The sequence shown here is derived from an EMBL/GenBank/DDBJ whole genome shotgun (WGS) entry which is preliminary data.</text>
</comment>
<gene>
    <name evidence="1" type="ORF">HED64_10380</name>
</gene>
<evidence type="ECO:0000313" key="1">
    <source>
        <dbReference type="EMBL" id="NKG21109.1"/>
    </source>
</evidence>
<accession>A0ABX1G514</accession>
<evidence type="ECO:0000313" key="2">
    <source>
        <dbReference type="Proteomes" id="UP000746595"/>
    </source>
</evidence>
<organism evidence="1 2">
    <name type="scientific">Paeniglutamicibacter terrestris</name>
    <dbReference type="NCBI Taxonomy" id="2723403"/>
    <lineage>
        <taxon>Bacteria</taxon>
        <taxon>Bacillati</taxon>
        <taxon>Actinomycetota</taxon>
        <taxon>Actinomycetes</taxon>
        <taxon>Micrococcales</taxon>
        <taxon>Micrococcaceae</taxon>
        <taxon>Paeniglutamicibacter</taxon>
    </lineage>
</organism>
<dbReference type="EMBL" id="JAAWVT010000004">
    <property type="protein sequence ID" value="NKG21109.1"/>
    <property type="molecule type" value="Genomic_DNA"/>
</dbReference>
<sequence length="58" mass="6092">MNQVTTLYHPTIVGLKQVIGGDISEWLNAGWLTSSPGAGDGFPTPSDSALMKFKAVGE</sequence>
<keyword evidence="2" id="KW-1185">Reference proteome</keyword>
<reference evidence="1 2" key="1">
    <citation type="submission" date="2020-04" db="EMBL/GenBank/DDBJ databases">
        <title>Paeniglutamicibacter sp. ANT13_2, a novel actinomycete isolated from sediment in Antarctica.</title>
        <authorList>
            <person name="Sakdapetsiri C."/>
            <person name="Pinyakong O."/>
        </authorList>
    </citation>
    <scope>NUCLEOTIDE SEQUENCE [LARGE SCALE GENOMIC DNA]</scope>
    <source>
        <strain evidence="1 2">ANT13_2</strain>
    </source>
</reference>
<proteinExistence type="predicted"/>